<comment type="caution">
    <text evidence="2">The sequence shown here is derived from an EMBL/GenBank/DDBJ whole genome shotgun (WGS) entry which is preliminary data.</text>
</comment>
<sequence>MAVPSSLATVLISFDSFGRLCHALQEPVNAHAGLSLTIPHRETVFRSVRLPLASTHTSRLASSPTTSAKISDIDISPTSPSSSSTALHIDSLSSPSQT</sequence>
<organism evidence="2 3">
    <name type="scientific">Schizothecium vesticola</name>
    <dbReference type="NCBI Taxonomy" id="314040"/>
    <lineage>
        <taxon>Eukaryota</taxon>
        <taxon>Fungi</taxon>
        <taxon>Dikarya</taxon>
        <taxon>Ascomycota</taxon>
        <taxon>Pezizomycotina</taxon>
        <taxon>Sordariomycetes</taxon>
        <taxon>Sordariomycetidae</taxon>
        <taxon>Sordariales</taxon>
        <taxon>Schizotheciaceae</taxon>
        <taxon>Schizothecium</taxon>
    </lineage>
</organism>
<evidence type="ECO:0000256" key="1">
    <source>
        <dbReference type="SAM" id="MobiDB-lite"/>
    </source>
</evidence>
<proteinExistence type="predicted"/>
<feature type="compositionally biased region" description="Low complexity" evidence="1">
    <location>
        <begin position="73"/>
        <end position="85"/>
    </location>
</feature>
<name>A0AA40K2Z7_9PEZI</name>
<evidence type="ECO:0000313" key="2">
    <source>
        <dbReference type="EMBL" id="KAK0743925.1"/>
    </source>
</evidence>
<dbReference type="AlphaFoldDB" id="A0AA40K2Z7"/>
<dbReference type="Proteomes" id="UP001172155">
    <property type="component" value="Unassembled WGS sequence"/>
</dbReference>
<accession>A0AA40K2Z7</accession>
<evidence type="ECO:0000313" key="3">
    <source>
        <dbReference type="Proteomes" id="UP001172155"/>
    </source>
</evidence>
<keyword evidence="3" id="KW-1185">Reference proteome</keyword>
<feature type="compositionally biased region" description="Polar residues" evidence="1">
    <location>
        <begin position="55"/>
        <end position="69"/>
    </location>
</feature>
<reference evidence="2" key="1">
    <citation type="submission" date="2023-06" db="EMBL/GenBank/DDBJ databases">
        <title>Genome-scale phylogeny and comparative genomics of the fungal order Sordariales.</title>
        <authorList>
            <consortium name="Lawrence Berkeley National Laboratory"/>
            <person name="Hensen N."/>
            <person name="Bonometti L."/>
            <person name="Westerberg I."/>
            <person name="Brannstrom I.O."/>
            <person name="Guillou S."/>
            <person name="Cros-Aarteil S."/>
            <person name="Calhoun S."/>
            <person name="Haridas S."/>
            <person name="Kuo A."/>
            <person name="Mondo S."/>
            <person name="Pangilinan J."/>
            <person name="Riley R."/>
            <person name="LaButti K."/>
            <person name="Andreopoulos B."/>
            <person name="Lipzen A."/>
            <person name="Chen C."/>
            <person name="Yanf M."/>
            <person name="Daum C."/>
            <person name="Ng V."/>
            <person name="Clum A."/>
            <person name="Steindorff A."/>
            <person name="Ohm R."/>
            <person name="Martin F."/>
            <person name="Silar P."/>
            <person name="Natvig D."/>
            <person name="Lalanne C."/>
            <person name="Gautier V."/>
            <person name="Ament-velasquez S.L."/>
            <person name="Kruys A."/>
            <person name="Hutchinson M.I."/>
            <person name="Powell A.J."/>
            <person name="Barry K."/>
            <person name="Miller A.N."/>
            <person name="Grigoriev I.V."/>
            <person name="Debuchy R."/>
            <person name="Gladieux P."/>
            <person name="Thoren M.H."/>
            <person name="Johannesson H."/>
        </authorList>
    </citation>
    <scope>NUCLEOTIDE SEQUENCE</scope>
    <source>
        <strain evidence="2">SMH3187-1</strain>
    </source>
</reference>
<feature type="region of interest" description="Disordered" evidence="1">
    <location>
        <begin position="55"/>
        <end position="98"/>
    </location>
</feature>
<dbReference type="EMBL" id="JAUKUD010000005">
    <property type="protein sequence ID" value="KAK0743925.1"/>
    <property type="molecule type" value="Genomic_DNA"/>
</dbReference>
<protein>
    <submittedName>
        <fullName evidence="2">Uncharacterized protein</fullName>
    </submittedName>
</protein>
<gene>
    <name evidence="2" type="ORF">B0T18DRAFT_193204</name>
</gene>